<reference evidence="1 2" key="1">
    <citation type="journal article" date="2015" name="Genome Announc.">
        <title>Complete Genome Sequence of Microcystis aeruginosa NIES-2549, a Bloom-Forming Cyanobacterium from Lake Kasumigaura, Japan.</title>
        <authorList>
            <person name="Yamaguchi H."/>
            <person name="Suzuki S."/>
            <person name="Tanabe Y."/>
            <person name="Osana Y."/>
            <person name="Shimura Y."/>
            <person name="Ishida K."/>
            <person name="Kawachi M."/>
        </authorList>
    </citation>
    <scope>NUCLEOTIDE SEQUENCE [LARGE SCALE GENOMIC DNA]</scope>
    <source>
        <strain evidence="1 2">NIES-2549</strain>
    </source>
</reference>
<evidence type="ECO:0000313" key="2">
    <source>
        <dbReference type="Proteomes" id="UP000034103"/>
    </source>
</evidence>
<evidence type="ECO:0000313" key="1">
    <source>
        <dbReference type="EMBL" id="AKE62431.1"/>
    </source>
</evidence>
<dbReference type="AlphaFoldDB" id="A0A0F6U0G4"/>
<protein>
    <submittedName>
        <fullName evidence="1">Uncharacterized protein</fullName>
    </submittedName>
</protein>
<dbReference type="PATRIC" id="fig|1641812.3.peg.69"/>
<name>A0A0F6U0G4_MICAE</name>
<dbReference type="EMBL" id="CP011304">
    <property type="protein sequence ID" value="AKE62431.1"/>
    <property type="molecule type" value="Genomic_DNA"/>
</dbReference>
<proteinExistence type="predicted"/>
<dbReference type="Proteomes" id="UP000034103">
    <property type="component" value="Chromosome"/>
</dbReference>
<dbReference type="HOGENOM" id="CLU_3170189_0_0_3"/>
<sequence>MLEFWGGHCVRVAGGFRVLGDELKFPHFPISPLLHFPVHLIVNYSKT</sequence>
<gene>
    <name evidence="1" type="ORF">MYAER_0067</name>
</gene>
<organism evidence="1 2">
    <name type="scientific">Microcystis aeruginosa NIES-2549</name>
    <dbReference type="NCBI Taxonomy" id="1641812"/>
    <lineage>
        <taxon>Bacteria</taxon>
        <taxon>Bacillati</taxon>
        <taxon>Cyanobacteriota</taxon>
        <taxon>Cyanophyceae</taxon>
        <taxon>Oscillatoriophycideae</taxon>
        <taxon>Chroococcales</taxon>
        <taxon>Microcystaceae</taxon>
        <taxon>Microcystis</taxon>
    </lineage>
</organism>
<accession>A0A0F6U0G4</accession>